<keyword evidence="3" id="KW-0732">Signal</keyword>
<reference evidence="4" key="1">
    <citation type="journal article" date="2021" name="Proc. Natl. Acad. Sci. U.S.A.">
        <title>Three genomes in the algal genus Volvox reveal the fate of a haploid sex-determining region after a transition to homothallism.</title>
        <authorList>
            <person name="Yamamoto K."/>
            <person name="Hamaji T."/>
            <person name="Kawai-Toyooka H."/>
            <person name="Matsuzaki R."/>
            <person name="Takahashi F."/>
            <person name="Nishimura Y."/>
            <person name="Kawachi M."/>
            <person name="Noguchi H."/>
            <person name="Minakuchi Y."/>
            <person name="Umen J.G."/>
            <person name="Toyoda A."/>
            <person name="Nozaki H."/>
        </authorList>
    </citation>
    <scope>NUCLEOTIDE SEQUENCE</scope>
    <source>
        <strain evidence="5">NIES-3785</strain>
        <strain evidence="4">NIES-3786</strain>
    </source>
</reference>
<accession>A0A8J4CFQ5</accession>
<evidence type="ECO:0000256" key="2">
    <source>
        <dbReference type="SAM" id="Phobius"/>
    </source>
</evidence>
<evidence type="ECO:0000313" key="4">
    <source>
        <dbReference type="EMBL" id="GIL80892.1"/>
    </source>
</evidence>
<feature type="region of interest" description="Disordered" evidence="1">
    <location>
        <begin position="503"/>
        <end position="532"/>
    </location>
</feature>
<protein>
    <submittedName>
        <fullName evidence="4">Uncharacterized protein</fullName>
    </submittedName>
</protein>
<dbReference type="Proteomes" id="UP000722791">
    <property type="component" value="Unassembled WGS sequence"/>
</dbReference>
<keyword evidence="2" id="KW-1133">Transmembrane helix</keyword>
<feature type="chain" id="PRO_5036433552" evidence="3">
    <location>
        <begin position="19"/>
        <end position="779"/>
    </location>
</feature>
<evidence type="ECO:0000256" key="3">
    <source>
        <dbReference type="SAM" id="SignalP"/>
    </source>
</evidence>
<sequence>MNLLRIALLCALVASASCQSLPQPPPAPDGSTPAPRIQIVNASDYGIFIDVYGNGQVFDSTNLTQLVGPVDRSDGIRRIGLHGLVLPDPLPAAWANLPSLRTLMIDCIGDSGAGAVATSAAGGSTSAALGRFGSKEQLQSLEKLISARMNATVSKIRNVTIVNCGIQGHYGEVWRDYLRDVQVVNLSGNALTGDFKSIDYFDTACNDTFAGDDYGDPDCALEQSLDVSRNKLSGPISTGAWLGDDVTDAICSTACISLVLAPGVTNEEVLCRAPLLVYALDNPGLVYREGMHFGSGYVTRDHSNWCFIPASRWVLPTMWAIFLTMMVVTLAITLYARVRLKRVPFRMKPATFEVLARGNPSSLNSRSSCGRDASLASGGYVGLAGSAGALELAEYQAMIPKASASAFSNGAPLSRGSEASSRNAAQQPFVNVIGLQTATLPVSSPPIAALAPTFIGSGTSASGRGSSTTKGVGLPDLPQGRSGKQDPNGIRVALTAGFEDSSDAAGNGFKPRSDPVKELCDASDLDPRSGSHSNGLTLDARAAMAAGRASGGGGAALGDVSGVERTWRTVLWAVLLRALEILGMQLRTLLILGMFGLECYWAYGLILYRGGWQLFLLIPNYLEQTLGGIAMLRAFMAGTHGRWKYVAPVPLLPFTMSAVYLVYGFIAYPFGWADLGPVSWEKFIDLMDSCGVLSSTCWAIYSSLAYWRGNSVNTSYQYFNTYIFVGMMLMCFTDLLSTAHHLASTLQVPFKQWLRRELDVRKVKVEPDKSHRLQGDGNL</sequence>
<keyword evidence="2" id="KW-0472">Membrane</keyword>
<feature type="transmembrane region" description="Helical" evidence="2">
    <location>
        <begin position="686"/>
        <end position="707"/>
    </location>
</feature>
<evidence type="ECO:0000256" key="1">
    <source>
        <dbReference type="SAM" id="MobiDB-lite"/>
    </source>
</evidence>
<dbReference type="Proteomes" id="UP000747110">
    <property type="component" value="Unassembled WGS sequence"/>
</dbReference>
<evidence type="ECO:0000313" key="5">
    <source>
        <dbReference type="EMBL" id="GIM04904.1"/>
    </source>
</evidence>
<keyword evidence="2" id="KW-0812">Transmembrane</keyword>
<dbReference type="OrthoDB" id="537336at2759"/>
<organism evidence="4 6">
    <name type="scientific">Volvox reticuliferus</name>
    <dbReference type="NCBI Taxonomy" id="1737510"/>
    <lineage>
        <taxon>Eukaryota</taxon>
        <taxon>Viridiplantae</taxon>
        <taxon>Chlorophyta</taxon>
        <taxon>core chlorophytes</taxon>
        <taxon>Chlorophyceae</taxon>
        <taxon>CS clade</taxon>
        <taxon>Chlamydomonadales</taxon>
        <taxon>Volvocaceae</taxon>
        <taxon>Volvox</taxon>
    </lineage>
</organism>
<feature type="compositionally biased region" description="Low complexity" evidence="1">
    <location>
        <begin position="458"/>
        <end position="471"/>
    </location>
</feature>
<feature type="region of interest" description="Disordered" evidence="1">
    <location>
        <begin position="458"/>
        <end position="488"/>
    </location>
</feature>
<dbReference type="PROSITE" id="PS51257">
    <property type="entry name" value="PROKAR_LIPOPROTEIN"/>
    <property type="match status" value="1"/>
</dbReference>
<keyword evidence="6" id="KW-1185">Reference proteome</keyword>
<dbReference type="EMBL" id="BNCQ01000017">
    <property type="protein sequence ID" value="GIM04904.1"/>
    <property type="molecule type" value="Genomic_DNA"/>
</dbReference>
<dbReference type="EMBL" id="BNCP01000020">
    <property type="protein sequence ID" value="GIL80892.1"/>
    <property type="molecule type" value="Genomic_DNA"/>
</dbReference>
<comment type="caution">
    <text evidence="4">The sequence shown here is derived from an EMBL/GenBank/DDBJ whole genome shotgun (WGS) entry which is preliminary data.</text>
</comment>
<feature type="signal peptide" evidence="3">
    <location>
        <begin position="1"/>
        <end position="18"/>
    </location>
</feature>
<name>A0A8J4CFQ5_9CHLO</name>
<proteinExistence type="predicted"/>
<dbReference type="AlphaFoldDB" id="A0A8J4CFQ5"/>
<feature type="transmembrane region" description="Helical" evidence="2">
    <location>
        <begin position="645"/>
        <end position="666"/>
    </location>
</feature>
<feature type="transmembrane region" description="Helical" evidence="2">
    <location>
        <begin position="313"/>
        <end position="338"/>
    </location>
</feature>
<feature type="compositionally biased region" description="Basic and acidic residues" evidence="1">
    <location>
        <begin position="511"/>
        <end position="529"/>
    </location>
</feature>
<feature type="transmembrane region" description="Helical" evidence="2">
    <location>
        <begin position="614"/>
        <end position="633"/>
    </location>
</feature>
<evidence type="ECO:0000313" key="6">
    <source>
        <dbReference type="Proteomes" id="UP000747110"/>
    </source>
</evidence>
<gene>
    <name evidence="4" type="ORF">Vretifemale_9940</name>
    <name evidence="5" type="ORF">Vretimale_9365</name>
</gene>
<feature type="transmembrane region" description="Helical" evidence="2">
    <location>
        <begin position="719"/>
        <end position="743"/>
    </location>
</feature>
<feature type="transmembrane region" description="Helical" evidence="2">
    <location>
        <begin position="589"/>
        <end position="608"/>
    </location>
</feature>